<sequence>MEIVLLCISIAAIILALVLLTMMRLKNSERLFIHKSLLFSLGVGSLVFVLDKTSFASREDHP</sequence>
<dbReference type="InterPro" id="IPR000832">
    <property type="entry name" value="GPCR_2_secretin-like"/>
</dbReference>
<keyword evidence="4 5" id="KW-0472">Membrane</keyword>
<protein>
    <submittedName>
        <fullName evidence="6">Uncharacterized protein</fullName>
    </submittedName>
</protein>
<dbReference type="GO" id="GO:0004930">
    <property type="term" value="F:G protein-coupled receptor activity"/>
    <property type="evidence" value="ECO:0007669"/>
    <property type="project" value="InterPro"/>
</dbReference>
<accession>A0AAD9PQ63</accession>
<dbReference type="EMBL" id="JARQWQ010000239">
    <property type="protein sequence ID" value="KAK2546942.1"/>
    <property type="molecule type" value="Genomic_DNA"/>
</dbReference>
<keyword evidence="7" id="KW-1185">Reference proteome</keyword>
<feature type="transmembrane region" description="Helical" evidence="5">
    <location>
        <begin position="5"/>
        <end position="25"/>
    </location>
</feature>
<reference evidence="6" key="2">
    <citation type="journal article" date="2023" name="Science">
        <title>Genomic signatures of disease resistance in endangered staghorn corals.</title>
        <authorList>
            <person name="Vollmer S.V."/>
            <person name="Selwyn J.D."/>
            <person name="Despard B.A."/>
            <person name="Roesel C.L."/>
        </authorList>
    </citation>
    <scope>NUCLEOTIDE SEQUENCE</scope>
    <source>
        <strain evidence="6">K2</strain>
    </source>
</reference>
<proteinExistence type="predicted"/>
<dbReference type="Pfam" id="PF00002">
    <property type="entry name" value="7tm_2"/>
    <property type="match status" value="1"/>
</dbReference>
<evidence type="ECO:0000256" key="5">
    <source>
        <dbReference type="SAM" id="Phobius"/>
    </source>
</evidence>
<evidence type="ECO:0000256" key="1">
    <source>
        <dbReference type="ARBA" id="ARBA00004141"/>
    </source>
</evidence>
<name>A0AAD9PQ63_ACRCE</name>
<evidence type="ECO:0000313" key="6">
    <source>
        <dbReference type="EMBL" id="KAK2546942.1"/>
    </source>
</evidence>
<feature type="non-terminal residue" evidence="6">
    <location>
        <position position="1"/>
    </location>
</feature>
<evidence type="ECO:0000256" key="3">
    <source>
        <dbReference type="ARBA" id="ARBA00022989"/>
    </source>
</evidence>
<dbReference type="AlphaFoldDB" id="A0AAD9PQ63"/>
<evidence type="ECO:0000313" key="7">
    <source>
        <dbReference type="Proteomes" id="UP001249851"/>
    </source>
</evidence>
<reference evidence="6" key="1">
    <citation type="journal article" date="2023" name="G3 (Bethesda)">
        <title>Whole genome assembly and annotation of the endangered Caribbean coral Acropora cervicornis.</title>
        <authorList>
            <person name="Selwyn J.D."/>
            <person name="Vollmer S.V."/>
        </authorList>
    </citation>
    <scope>NUCLEOTIDE SEQUENCE</scope>
    <source>
        <strain evidence="6">K2</strain>
    </source>
</reference>
<evidence type="ECO:0000256" key="2">
    <source>
        <dbReference type="ARBA" id="ARBA00022692"/>
    </source>
</evidence>
<organism evidence="6 7">
    <name type="scientific">Acropora cervicornis</name>
    <name type="common">Staghorn coral</name>
    <dbReference type="NCBI Taxonomy" id="6130"/>
    <lineage>
        <taxon>Eukaryota</taxon>
        <taxon>Metazoa</taxon>
        <taxon>Cnidaria</taxon>
        <taxon>Anthozoa</taxon>
        <taxon>Hexacorallia</taxon>
        <taxon>Scleractinia</taxon>
        <taxon>Astrocoeniina</taxon>
        <taxon>Acroporidae</taxon>
        <taxon>Acropora</taxon>
    </lineage>
</organism>
<comment type="subcellular location">
    <subcellularLocation>
        <location evidence="1">Membrane</location>
        <topology evidence="1">Multi-pass membrane protein</topology>
    </subcellularLocation>
</comment>
<feature type="transmembrane region" description="Helical" evidence="5">
    <location>
        <begin position="31"/>
        <end position="50"/>
    </location>
</feature>
<dbReference type="GO" id="GO:0016020">
    <property type="term" value="C:membrane"/>
    <property type="evidence" value="ECO:0007669"/>
    <property type="project" value="UniProtKB-SubCell"/>
</dbReference>
<dbReference type="Proteomes" id="UP001249851">
    <property type="component" value="Unassembled WGS sequence"/>
</dbReference>
<evidence type="ECO:0000256" key="4">
    <source>
        <dbReference type="ARBA" id="ARBA00023136"/>
    </source>
</evidence>
<comment type="caution">
    <text evidence="6">The sequence shown here is derived from an EMBL/GenBank/DDBJ whole genome shotgun (WGS) entry which is preliminary data.</text>
</comment>
<keyword evidence="2 5" id="KW-0812">Transmembrane</keyword>
<dbReference type="Gene3D" id="1.20.1070.10">
    <property type="entry name" value="Rhodopsin 7-helix transmembrane proteins"/>
    <property type="match status" value="1"/>
</dbReference>
<keyword evidence="3 5" id="KW-1133">Transmembrane helix</keyword>
<gene>
    <name evidence="6" type="ORF">P5673_033327</name>
</gene>